<protein>
    <submittedName>
        <fullName evidence="2">Predicted Zn-dependent protease</fullName>
    </submittedName>
</protein>
<organism evidence="2 3">
    <name type="scientific">Flavobacterium chilense</name>
    <dbReference type="NCBI Taxonomy" id="946677"/>
    <lineage>
        <taxon>Bacteria</taxon>
        <taxon>Pseudomonadati</taxon>
        <taxon>Bacteroidota</taxon>
        <taxon>Flavobacteriia</taxon>
        <taxon>Flavobacteriales</taxon>
        <taxon>Flavobacteriaceae</taxon>
        <taxon>Flavobacterium</taxon>
    </lineage>
</organism>
<evidence type="ECO:0000259" key="1">
    <source>
        <dbReference type="Pfam" id="PF10026"/>
    </source>
</evidence>
<dbReference type="STRING" id="946677.SAMN05444484_102773"/>
<gene>
    <name evidence="2" type="ORF">SAMN05444484_102773</name>
</gene>
<feature type="domain" description="DUF2268" evidence="1">
    <location>
        <begin position="175"/>
        <end position="289"/>
    </location>
</feature>
<dbReference type="Proteomes" id="UP000184028">
    <property type="component" value="Unassembled WGS sequence"/>
</dbReference>
<dbReference type="InterPro" id="IPR018728">
    <property type="entry name" value="DUF2268"/>
</dbReference>
<sequence>MKNIFLISFLIFTISSYSQTDNQKIISTDIDHFWNAYDKIITEKDSAKQYGFLKELYIDKATPGLKSLIEVRNYTSKNFIDAINKCPKFWNSIRSNTLNAKEVYPEIEADINKLKEAYPDLKPSVIYFSVGAFRTNGTIQNDRILIGSELSLADETTIIDELPEWRQPFYKEYEPKKNIALLCTHEYVHTQQKELVENLLSMCLYEGVAEFISCKVTGKNSSSPAIQFGKNNQQKIISQFISDLYSISNNYNWLWGENKNSLKIRDLGYYIGYEICERYYNSSKDKAKAIKKLIELDYHNEKEIGQIVDATKLFPKSLKEIHQDYEKQQPTVIAISGFKNGSQKVKPGLTEITITFSEPLNGRSTGIDFGPLGEKFCPKISPERIWSSDYKSCTFKVDLNPDQKYQFLITNSFRKQNGTRLKPYLIEFKTTK</sequence>
<name>A0A1M7DXS1_9FLAO</name>
<dbReference type="OrthoDB" id="6402335at2"/>
<evidence type="ECO:0000313" key="2">
    <source>
        <dbReference type="EMBL" id="SHL84260.1"/>
    </source>
</evidence>
<keyword evidence="2" id="KW-0645">Protease</keyword>
<evidence type="ECO:0000313" key="3">
    <source>
        <dbReference type="Proteomes" id="UP000184028"/>
    </source>
</evidence>
<dbReference type="EMBL" id="FRBT01000002">
    <property type="protein sequence ID" value="SHL84260.1"/>
    <property type="molecule type" value="Genomic_DNA"/>
</dbReference>
<accession>A0A1M7DXS1</accession>
<keyword evidence="3" id="KW-1185">Reference proteome</keyword>
<reference evidence="3" key="1">
    <citation type="submission" date="2016-11" db="EMBL/GenBank/DDBJ databases">
        <authorList>
            <person name="Varghese N."/>
            <person name="Submissions S."/>
        </authorList>
    </citation>
    <scope>NUCLEOTIDE SEQUENCE [LARGE SCALE GENOMIC DNA]</scope>
    <source>
        <strain evidence="3">DSM 24724</strain>
    </source>
</reference>
<dbReference type="RefSeq" id="WP_082815727.1">
    <property type="nucleotide sequence ID" value="NZ_FRBT01000002.1"/>
</dbReference>
<keyword evidence="2" id="KW-0378">Hydrolase</keyword>
<dbReference type="AlphaFoldDB" id="A0A1M7DXS1"/>
<proteinExistence type="predicted"/>
<dbReference type="Pfam" id="PF10026">
    <property type="entry name" value="DUF2268"/>
    <property type="match status" value="1"/>
</dbReference>
<dbReference type="GO" id="GO:0006508">
    <property type="term" value="P:proteolysis"/>
    <property type="evidence" value="ECO:0007669"/>
    <property type="project" value="UniProtKB-KW"/>
</dbReference>
<dbReference type="GO" id="GO:0008233">
    <property type="term" value="F:peptidase activity"/>
    <property type="evidence" value="ECO:0007669"/>
    <property type="project" value="UniProtKB-KW"/>
</dbReference>